<evidence type="ECO:0008006" key="2">
    <source>
        <dbReference type="Google" id="ProtNLM"/>
    </source>
</evidence>
<organism evidence="1">
    <name type="scientific">viral metagenome</name>
    <dbReference type="NCBI Taxonomy" id="1070528"/>
    <lineage>
        <taxon>unclassified sequences</taxon>
        <taxon>metagenomes</taxon>
        <taxon>organismal metagenomes</taxon>
    </lineage>
</organism>
<protein>
    <recommendedName>
        <fullName evidence="2">DNA-directed RNA polymerase M/15kDa subunit domain-containing protein</fullName>
    </recommendedName>
</protein>
<dbReference type="AlphaFoldDB" id="A0A6C0J4Y0"/>
<reference evidence="1" key="1">
    <citation type="journal article" date="2020" name="Nature">
        <title>Giant virus diversity and host interactions through global metagenomics.</title>
        <authorList>
            <person name="Schulz F."/>
            <person name="Roux S."/>
            <person name="Paez-Espino D."/>
            <person name="Jungbluth S."/>
            <person name="Walsh D.A."/>
            <person name="Denef V.J."/>
            <person name="McMahon K.D."/>
            <person name="Konstantinidis K.T."/>
            <person name="Eloe-Fadrosh E.A."/>
            <person name="Kyrpides N.C."/>
            <person name="Woyke T."/>
        </authorList>
    </citation>
    <scope>NUCLEOTIDE SEQUENCE</scope>
    <source>
        <strain evidence="1">GVMAG-M-3300025727-45</strain>
    </source>
</reference>
<sequence length="111" mass="13030">MVVEFCEKCDNLMELLNNNDSTFLQCKSCGNINNNLNKIHDKNYIYRETSNNRDYNVTVNIKYDRTLPRIKTKKCNNKECNQKNNPEIVVFSKNSDLIKGYACTVCNTYWV</sequence>
<proteinExistence type="predicted"/>
<dbReference type="EMBL" id="MN740312">
    <property type="protein sequence ID" value="QHT99676.1"/>
    <property type="molecule type" value="Genomic_DNA"/>
</dbReference>
<name>A0A6C0J4Y0_9ZZZZ</name>
<evidence type="ECO:0000313" key="1">
    <source>
        <dbReference type="EMBL" id="QHT99676.1"/>
    </source>
</evidence>
<accession>A0A6C0J4Y0</accession>